<evidence type="ECO:0000313" key="2">
    <source>
        <dbReference type="Proteomes" id="UP000011200"/>
    </source>
</evidence>
<protein>
    <recommendedName>
        <fullName evidence="3">Type VII secretion-associated protein</fullName>
    </recommendedName>
</protein>
<proteinExistence type="predicted"/>
<dbReference type="EMBL" id="CP027541">
    <property type="protein sequence ID" value="AWT52538.1"/>
    <property type="molecule type" value="Genomic_DNA"/>
</dbReference>
<accession>A0A2U9PLH1</accession>
<dbReference type="NCBIfam" id="TIGR03931">
    <property type="entry name" value="T7SS_Rv3446c"/>
    <property type="match status" value="1"/>
</dbReference>
<dbReference type="InterPro" id="IPR023840">
    <property type="entry name" value="T7SS_Rv3446c"/>
</dbReference>
<evidence type="ECO:0008006" key="3">
    <source>
        <dbReference type="Google" id="ProtNLM"/>
    </source>
</evidence>
<reference evidence="2" key="2">
    <citation type="submission" date="2018-03" db="EMBL/GenBank/DDBJ databases">
        <authorList>
            <person name="Derbyshire K."/>
            <person name="Gray T.A."/>
            <person name="Champion M."/>
        </authorList>
    </citation>
    <scope>NUCLEOTIDE SEQUENCE [LARGE SCALE GENOMIC DNA]</scope>
    <source>
        <strain evidence="2">MKD8</strain>
    </source>
</reference>
<gene>
    <name evidence="1" type="ORF">D806_015530</name>
</gene>
<reference evidence="1 2" key="1">
    <citation type="journal article" date="2013" name="Genome Announc.">
        <title>Draft genome sequence of MKD8, a conjugal recipient Mycobacterium smegmatis strain.</title>
        <authorList>
            <person name="Gray T.A."/>
            <person name="Palumbo M.J."/>
            <person name="Derbyshire K.M."/>
        </authorList>
    </citation>
    <scope>NUCLEOTIDE SEQUENCE [LARGE SCALE GENOMIC DNA]</scope>
    <source>
        <strain evidence="1 2">MKD8</strain>
    </source>
</reference>
<name>A0A2U9PLH1_MYCSE</name>
<evidence type="ECO:0000313" key="1">
    <source>
        <dbReference type="EMBL" id="AWT52538.1"/>
    </source>
</evidence>
<organism evidence="1 2">
    <name type="scientific">Mycolicibacterium smegmatis (strain MKD8)</name>
    <name type="common">Mycobacterium smegmatis</name>
    <dbReference type="NCBI Taxonomy" id="1214915"/>
    <lineage>
        <taxon>Bacteria</taxon>
        <taxon>Bacillati</taxon>
        <taxon>Actinomycetota</taxon>
        <taxon>Actinomycetes</taxon>
        <taxon>Mycobacteriales</taxon>
        <taxon>Mycobacteriaceae</taxon>
        <taxon>Mycolicibacterium</taxon>
    </lineage>
</organism>
<dbReference type="RefSeq" id="WP_003892925.1">
    <property type="nucleotide sequence ID" value="NZ_CP027541.1"/>
</dbReference>
<sequence length="368" mass="39363">MRRVVTVIEAGPVGVHRAGAESGPVPDELAQTALECIDDQFAIVDDHFVTVEDLWTRVLGTGHARDAVVVHPTWWTPNRVTRLRDIATTCGIGRVVSRAEALGADATGASWTVIEISTDLVSVTHNGGVPQSWTRGGHTEEAVVDAVCTAVGDTRDVILDVPDDVPGGRELARALTRRVRCRHASPVDVLQRAVTDTPARELERRPRKVTVGVAAVAIMGMCTTLAAHERPTDTVTTGLVEGRVAVQIPRGWRVERVTDDAGSPRLQVFSPSGTDPVIHITQSPVGAGDVADTLRYALEQAPAGVFVDFDPDDRVADRPAITYREVRAHREVRWAVVVDGPVRIAIGCQGREFHAACSAAVASAHAAS</sequence>
<dbReference type="Proteomes" id="UP000011200">
    <property type="component" value="Chromosome"/>
</dbReference>
<dbReference type="AlphaFoldDB" id="A0A2U9PLH1"/>